<dbReference type="EMBL" id="MU004316">
    <property type="protein sequence ID" value="KAF2658316.1"/>
    <property type="molecule type" value="Genomic_DNA"/>
</dbReference>
<dbReference type="Pfam" id="PF12697">
    <property type="entry name" value="Abhydrolase_6"/>
    <property type="match status" value="1"/>
</dbReference>
<name>A0A6A6TFV3_9PLEO</name>
<gene>
    <name evidence="2" type="ORF">K491DRAFT_690269</name>
</gene>
<keyword evidence="2" id="KW-0808">Transferase</keyword>
<accession>A0A6A6TFV3</accession>
<dbReference type="PANTHER" id="PTHR43689">
    <property type="entry name" value="HYDROLASE"/>
    <property type="match status" value="1"/>
</dbReference>
<dbReference type="Gene3D" id="3.40.50.1820">
    <property type="entry name" value="alpha/beta hydrolase"/>
    <property type="match status" value="1"/>
</dbReference>
<dbReference type="SUPFAM" id="SSF53474">
    <property type="entry name" value="alpha/beta-Hydrolases"/>
    <property type="match status" value="1"/>
</dbReference>
<keyword evidence="2" id="KW-0012">Acyltransferase</keyword>
<keyword evidence="2" id="KW-0378">Hydrolase</keyword>
<evidence type="ECO:0000313" key="2">
    <source>
        <dbReference type="EMBL" id="KAF2658316.1"/>
    </source>
</evidence>
<dbReference type="GO" id="GO:0016787">
    <property type="term" value="F:hydrolase activity"/>
    <property type="evidence" value="ECO:0007669"/>
    <property type="project" value="UniProtKB-KW"/>
</dbReference>
<feature type="domain" description="AB hydrolase-1" evidence="1">
    <location>
        <begin position="39"/>
        <end position="298"/>
    </location>
</feature>
<dbReference type="Proteomes" id="UP000799324">
    <property type="component" value="Unassembled WGS sequence"/>
</dbReference>
<dbReference type="PANTHER" id="PTHR43689:SF8">
    <property type="entry name" value="ALPHA_BETA-HYDROLASES SUPERFAMILY PROTEIN"/>
    <property type="match status" value="1"/>
</dbReference>
<dbReference type="InterPro" id="IPR029058">
    <property type="entry name" value="AB_hydrolase_fold"/>
</dbReference>
<sequence length="310" mass="34806">MSSSQSNPAPLSRSFFYQNATHSYTIKWTSLGSPSSPPLIFIHGTPWSSRVWVPYALALSRQFHVYLFDNPGFGDSPLEQPLPSTPADFSKSEVERLDADLARQTEAFAALFKSWESDEEQGWKDRKPHVIAHDHAGLMSLRAHLLHGCQYASLCLMDVVAIGPFGQSLFKAVAKKPEYFEALPDMTMDGVLESYIRQAAFKELSKETMEMLKEPWLREGGKKGFIRQLCQANSRNTDAVEGRYQEVGESMPVKIIWGENDDWIPVETAKRLGEALKAKEVVTIAEAGHLIMYDQPAQLGVELGRWLTLV</sequence>
<protein>
    <submittedName>
        <fullName evidence="2">Putative hydrolases or acyltransferase</fullName>
    </submittedName>
</protein>
<keyword evidence="3" id="KW-1185">Reference proteome</keyword>
<reference evidence="2" key="1">
    <citation type="journal article" date="2020" name="Stud. Mycol.">
        <title>101 Dothideomycetes genomes: a test case for predicting lifestyles and emergence of pathogens.</title>
        <authorList>
            <person name="Haridas S."/>
            <person name="Albert R."/>
            <person name="Binder M."/>
            <person name="Bloem J."/>
            <person name="Labutti K."/>
            <person name="Salamov A."/>
            <person name="Andreopoulos B."/>
            <person name="Baker S."/>
            <person name="Barry K."/>
            <person name="Bills G."/>
            <person name="Bluhm B."/>
            <person name="Cannon C."/>
            <person name="Castanera R."/>
            <person name="Culley D."/>
            <person name="Daum C."/>
            <person name="Ezra D."/>
            <person name="Gonzalez J."/>
            <person name="Henrissat B."/>
            <person name="Kuo A."/>
            <person name="Liang C."/>
            <person name="Lipzen A."/>
            <person name="Lutzoni F."/>
            <person name="Magnuson J."/>
            <person name="Mondo S."/>
            <person name="Nolan M."/>
            <person name="Ohm R."/>
            <person name="Pangilinan J."/>
            <person name="Park H.-J."/>
            <person name="Ramirez L."/>
            <person name="Alfaro M."/>
            <person name="Sun H."/>
            <person name="Tritt A."/>
            <person name="Yoshinaga Y."/>
            <person name="Zwiers L.-H."/>
            <person name="Turgeon B."/>
            <person name="Goodwin S."/>
            <person name="Spatafora J."/>
            <person name="Crous P."/>
            <person name="Grigoriev I."/>
        </authorList>
    </citation>
    <scope>NUCLEOTIDE SEQUENCE</scope>
    <source>
        <strain evidence="2">CBS 122681</strain>
    </source>
</reference>
<organism evidence="2 3">
    <name type="scientific">Lophiostoma macrostomum CBS 122681</name>
    <dbReference type="NCBI Taxonomy" id="1314788"/>
    <lineage>
        <taxon>Eukaryota</taxon>
        <taxon>Fungi</taxon>
        <taxon>Dikarya</taxon>
        <taxon>Ascomycota</taxon>
        <taxon>Pezizomycotina</taxon>
        <taxon>Dothideomycetes</taxon>
        <taxon>Pleosporomycetidae</taxon>
        <taxon>Pleosporales</taxon>
        <taxon>Lophiostomataceae</taxon>
        <taxon>Lophiostoma</taxon>
    </lineage>
</organism>
<proteinExistence type="predicted"/>
<dbReference type="GO" id="GO:0016746">
    <property type="term" value="F:acyltransferase activity"/>
    <property type="evidence" value="ECO:0007669"/>
    <property type="project" value="UniProtKB-KW"/>
</dbReference>
<dbReference type="OrthoDB" id="6431331at2759"/>
<evidence type="ECO:0000259" key="1">
    <source>
        <dbReference type="Pfam" id="PF12697"/>
    </source>
</evidence>
<dbReference type="InterPro" id="IPR000073">
    <property type="entry name" value="AB_hydrolase_1"/>
</dbReference>
<evidence type="ECO:0000313" key="3">
    <source>
        <dbReference type="Proteomes" id="UP000799324"/>
    </source>
</evidence>
<dbReference type="AlphaFoldDB" id="A0A6A6TFV3"/>